<dbReference type="Pfam" id="PF13424">
    <property type="entry name" value="TPR_12"/>
    <property type="match status" value="2"/>
</dbReference>
<dbReference type="Gene3D" id="1.25.40.10">
    <property type="entry name" value="Tetratricopeptide repeat domain"/>
    <property type="match status" value="1"/>
</dbReference>
<evidence type="ECO:0000256" key="2">
    <source>
        <dbReference type="ARBA" id="ARBA00022490"/>
    </source>
</evidence>
<sequence>MVSEKVKTFFGKVKNGLSERLREVKPGDIAKFAAKEAAGAVPVVGSFLKDVIDEFSPDEKEELIKELKELSESQFKEISEELGVSVEYLEDIKKYTLYSFKELRADHEEIKELILHLIETVEPTVSKIEVGGDFKVGYLSGELAISEGITQTVYNDCTFSLPDGSTVQGKSWLYTEGIRPTIDPTNIFGRRKELEKFDEFLKDGSALAITGCRGTGKSTLASMYIDRLEKRGEFAGIYWRRVDETIDISDVVSSFFMLISKPIKDIGRYKVEDLLDLLFRELNTAPYILALDNFEILLDSKTNKPLKPGFSELIEKANESAGRSRVLFTSRECPASERGIRPIYYNIGGLDDSSAIQLLRQRGLTEPDDELKKAVEVSGGHPLALILLVQLVAGEEETLSGILADDTLWIGEKGEVATNILDKVYKERLNEEERKLLQYVSLYREPVPLKAIVISANDPSWTDAKVKGRALSLKRKSLLQKTGENYWLESLIDNYAYIKLVDRVERHKLACHYYLSLHEPEKRTKKEDVLSLIEAHHHACMAQEYDKAVDIIVDYNLQEDLDRWGSSRTLVDLYHRLLPEDPFNDKPVLGSIGTHGAVLGNLGLAYSDLGQVEKAIEYYEQALVISREIGDRRGEGNHLCNLGSAYHRLGQVEKAIEYYEQALVISREIGDRRGEGADLGNLGLAYSDLGQVEKAIEYYEQALVISREIGDRHGEGTHLGNLGLAYYDLGQVEKAIEYYEQALAIGKEIKAPRIIDFCVGKLELMKHSDITATGSR</sequence>
<feature type="repeat" description="TPR" evidence="4">
    <location>
        <begin position="716"/>
        <end position="749"/>
    </location>
</feature>
<proteinExistence type="predicted"/>
<keyword evidence="3" id="KW-0677">Repeat</keyword>
<dbReference type="InterPro" id="IPR011990">
    <property type="entry name" value="TPR-like_helical_dom_sf"/>
</dbReference>
<dbReference type="Pfam" id="PF00931">
    <property type="entry name" value="NB-ARC"/>
    <property type="match status" value="1"/>
</dbReference>
<dbReference type="InterPro" id="IPR027417">
    <property type="entry name" value="P-loop_NTPase"/>
</dbReference>
<dbReference type="SMART" id="SM00028">
    <property type="entry name" value="TPR"/>
    <property type="match status" value="4"/>
</dbReference>
<feature type="repeat" description="TPR" evidence="4">
    <location>
        <begin position="676"/>
        <end position="709"/>
    </location>
</feature>
<evidence type="ECO:0000256" key="4">
    <source>
        <dbReference type="PROSITE-ProRule" id="PRU00339"/>
    </source>
</evidence>
<dbReference type="PANTHER" id="PTHR45954:SF1">
    <property type="entry name" value="LD33695P"/>
    <property type="match status" value="1"/>
</dbReference>
<dbReference type="GO" id="GO:0005938">
    <property type="term" value="C:cell cortex"/>
    <property type="evidence" value="ECO:0007669"/>
    <property type="project" value="TreeGrafter"/>
</dbReference>
<dbReference type="GO" id="GO:0043531">
    <property type="term" value="F:ADP binding"/>
    <property type="evidence" value="ECO:0007669"/>
    <property type="project" value="InterPro"/>
</dbReference>
<evidence type="ECO:0000256" key="3">
    <source>
        <dbReference type="ARBA" id="ARBA00022737"/>
    </source>
</evidence>
<dbReference type="PROSITE" id="PS50293">
    <property type="entry name" value="TPR_REGION"/>
    <property type="match status" value="2"/>
</dbReference>
<protein>
    <submittedName>
        <fullName evidence="6">Photosystem I assembly protein Ycf3</fullName>
    </submittedName>
</protein>
<dbReference type="GO" id="GO:0001965">
    <property type="term" value="F:G-protein alpha-subunit binding"/>
    <property type="evidence" value="ECO:0007669"/>
    <property type="project" value="TreeGrafter"/>
</dbReference>
<evidence type="ECO:0000313" key="6">
    <source>
        <dbReference type="EMBL" id="QNO56537.1"/>
    </source>
</evidence>
<feature type="domain" description="NB-ARC" evidence="5">
    <location>
        <begin position="198"/>
        <end position="333"/>
    </location>
</feature>
<dbReference type="PROSITE" id="PS50005">
    <property type="entry name" value="TPR"/>
    <property type="match status" value="4"/>
</dbReference>
<dbReference type="InterPro" id="IPR019734">
    <property type="entry name" value="TPR_rpt"/>
</dbReference>
<name>A0A7G9Z8F3_9EURY</name>
<keyword evidence="2" id="KW-0963">Cytoplasm</keyword>
<keyword evidence="4" id="KW-0802">TPR repeat</keyword>
<gene>
    <name evidence="6" type="primary">ycf3</name>
    <name evidence="6" type="ORF">CNIFIPMI_00029</name>
</gene>
<dbReference type="EMBL" id="MT631658">
    <property type="protein sequence ID" value="QNO56537.1"/>
    <property type="molecule type" value="Genomic_DNA"/>
</dbReference>
<feature type="repeat" description="TPR" evidence="4">
    <location>
        <begin position="636"/>
        <end position="669"/>
    </location>
</feature>
<comment type="subcellular location">
    <subcellularLocation>
        <location evidence="1">Cytoplasm</location>
    </subcellularLocation>
</comment>
<dbReference type="InterPro" id="IPR002182">
    <property type="entry name" value="NB-ARC"/>
</dbReference>
<evidence type="ECO:0000256" key="1">
    <source>
        <dbReference type="ARBA" id="ARBA00004496"/>
    </source>
</evidence>
<dbReference type="PANTHER" id="PTHR45954">
    <property type="entry name" value="LD33695P"/>
    <property type="match status" value="1"/>
</dbReference>
<organism evidence="6">
    <name type="scientific">Candidatus Methanophaga sp. ANME-1 ERB7</name>
    <dbReference type="NCBI Taxonomy" id="2759913"/>
    <lineage>
        <taxon>Archaea</taxon>
        <taxon>Methanobacteriati</taxon>
        <taxon>Methanobacteriota</taxon>
        <taxon>Stenosarchaea group</taxon>
        <taxon>Methanomicrobia</taxon>
        <taxon>Candidatus Methanophagales</taxon>
        <taxon>Candidatus Methanophagaceae</taxon>
        <taxon>Candidatus Methanophaga</taxon>
    </lineage>
</organism>
<accession>A0A7G9Z8F3</accession>
<dbReference type="Gene3D" id="3.40.50.300">
    <property type="entry name" value="P-loop containing nucleotide triphosphate hydrolases"/>
    <property type="match status" value="1"/>
</dbReference>
<dbReference type="SUPFAM" id="SSF48452">
    <property type="entry name" value="TPR-like"/>
    <property type="match status" value="1"/>
</dbReference>
<dbReference type="AlphaFoldDB" id="A0A7G9Z8F3"/>
<feature type="repeat" description="TPR" evidence="4">
    <location>
        <begin position="596"/>
        <end position="629"/>
    </location>
</feature>
<dbReference type="SUPFAM" id="SSF52540">
    <property type="entry name" value="P-loop containing nucleoside triphosphate hydrolases"/>
    <property type="match status" value="1"/>
</dbReference>
<evidence type="ECO:0000259" key="5">
    <source>
        <dbReference type="Pfam" id="PF00931"/>
    </source>
</evidence>
<dbReference type="GO" id="GO:0005092">
    <property type="term" value="F:GDP-dissociation inhibitor activity"/>
    <property type="evidence" value="ECO:0007669"/>
    <property type="project" value="TreeGrafter"/>
</dbReference>
<reference evidence="6" key="1">
    <citation type="submission" date="2020-06" db="EMBL/GenBank/DDBJ databases">
        <title>Unique genomic features of the anaerobic methanotrophic archaea.</title>
        <authorList>
            <person name="Chadwick G.L."/>
            <person name="Skennerton C.T."/>
            <person name="Laso-Perez R."/>
            <person name="Leu A.O."/>
            <person name="Speth D.R."/>
            <person name="Yu H."/>
            <person name="Morgan-Lang C."/>
            <person name="Hatzenpichler R."/>
            <person name="Goudeau D."/>
            <person name="Malmstrom R."/>
            <person name="Brazelton W.J."/>
            <person name="Woyke T."/>
            <person name="Hallam S.J."/>
            <person name="Tyson G.W."/>
            <person name="Wegener G."/>
            <person name="Boetius A."/>
            <person name="Orphan V."/>
        </authorList>
    </citation>
    <scope>NUCLEOTIDE SEQUENCE</scope>
</reference>
<dbReference type="InterPro" id="IPR052386">
    <property type="entry name" value="GPSM"/>
</dbReference>